<comment type="caution">
    <text evidence="2">The sequence shown here is derived from an EMBL/GenBank/DDBJ whole genome shotgun (WGS) entry which is preliminary data.</text>
</comment>
<keyword evidence="1" id="KW-1133">Transmembrane helix</keyword>
<keyword evidence="3" id="KW-1185">Reference proteome</keyword>
<feature type="transmembrane region" description="Helical" evidence="1">
    <location>
        <begin position="114"/>
        <end position="132"/>
    </location>
</feature>
<organism evidence="2 3">
    <name type="scientific">Autumnicola tepida</name>
    <dbReference type="NCBI Taxonomy" id="3075595"/>
    <lineage>
        <taxon>Bacteria</taxon>
        <taxon>Pseudomonadati</taxon>
        <taxon>Bacteroidota</taxon>
        <taxon>Flavobacteriia</taxon>
        <taxon>Flavobacteriales</taxon>
        <taxon>Flavobacteriaceae</taxon>
        <taxon>Autumnicola</taxon>
    </lineage>
</organism>
<evidence type="ECO:0000256" key="1">
    <source>
        <dbReference type="SAM" id="Phobius"/>
    </source>
</evidence>
<evidence type="ECO:0000313" key="3">
    <source>
        <dbReference type="Proteomes" id="UP001262889"/>
    </source>
</evidence>
<reference evidence="2 3" key="1">
    <citation type="submission" date="2023-09" db="EMBL/GenBank/DDBJ databases">
        <authorList>
            <person name="Rey-Velasco X."/>
        </authorList>
    </citation>
    <scope>NUCLEOTIDE SEQUENCE [LARGE SCALE GENOMIC DNA]</scope>
    <source>
        <strain evidence="2 3">F363</strain>
    </source>
</reference>
<proteinExistence type="predicted"/>
<dbReference type="EMBL" id="JAVRHQ010000031">
    <property type="protein sequence ID" value="MDT0644653.1"/>
    <property type="molecule type" value="Genomic_DNA"/>
</dbReference>
<keyword evidence="1" id="KW-0472">Membrane</keyword>
<name>A0ABU3CEH4_9FLAO</name>
<keyword evidence="1" id="KW-0812">Transmembrane</keyword>
<gene>
    <name evidence="2" type="ORF">RM553_17570</name>
</gene>
<protein>
    <submittedName>
        <fullName evidence="2">Uncharacterized protein</fullName>
    </submittedName>
</protein>
<feature type="transmembrane region" description="Helical" evidence="1">
    <location>
        <begin position="24"/>
        <end position="41"/>
    </location>
</feature>
<dbReference type="Proteomes" id="UP001262889">
    <property type="component" value="Unassembled WGS sequence"/>
</dbReference>
<accession>A0ABU3CEH4</accession>
<sequence length="140" mass="16393">MNDKKFKHLDFIHSTINRMSNNSFLIKGWTISIVSIIFIFSDDEMNGSFLLISTVAVVIFWYLNGFFLQQERKFRALYNKIRKLNEDDIDFSMSTEKFKSGKYHLISGIFGKTIWPFYVAILTMILLGKYVIESTISHNV</sequence>
<dbReference type="RefSeq" id="WP_311536269.1">
    <property type="nucleotide sequence ID" value="NZ_JAVRHQ010000031.1"/>
</dbReference>
<feature type="transmembrane region" description="Helical" evidence="1">
    <location>
        <begin position="47"/>
        <end position="68"/>
    </location>
</feature>
<evidence type="ECO:0000313" key="2">
    <source>
        <dbReference type="EMBL" id="MDT0644653.1"/>
    </source>
</evidence>